<dbReference type="EMBL" id="FNFH01000001">
    <property type="protein sequence ID" value="SDJ68221.1"/>
    <property type="molecule type" value="Genomic_DNA"/>
</dbReference>
<protein>
    <submittedName>
        <fullName evidence="3">Tfp pilus assembly protein PilF</fullName>
    </submittedName>
</protein>
<evidence type="ECO:0000313" key="3">
    <source>
        <dbReference type="EMBL" id="SDJ68221.1"/>
    </source>
</evidence>
<keyword evidence="1" id="KW-0802">TPR repeat</keyword>
<dbReference type="STRING" id="658219.SAMN05216212_0681"/>
<feature type="chain" id="PRO_5011466823" evidence="2">
    <location>
        <begin position="24"/>
        <end position="405"/>
    </location>
</feature>
<dbReference type="PROSITE" id="PS50293">
    <property type="entry name" value="TPR_REGION"/>
    <property type="match status" value="1"/>
</dbReference>
<sequence>MKTPLLVLVLLGLGGCASLPEPAAPADLSSLLSGEAIVGRPVTSAELPERDLLALSPGMRDYLATVAPQARPALRLAALVRDFGNNGFQVSYHAGSTLTASETWHQQRGNCLAFTLMMVAMTRELGAAAYFNEVDIPPVWDSAEEQTFVVYRHINMVSESRLGRRVVDFNLEAYDPVYDQRRLTDRQAFAQYYSNRGIELMQAGDHGAAFRHLRKAIDLQPGSSDLWSNLGALYSRAGHVSEAEQSYQQALALDSAHLVAISNLERLYRVSGRTGLADAYAKRARHHRAHNPYFLYYQARSAYEDGNYADAEKQLKRALRQHEDDHRFHFLMGLTSFRLGDVKSSREHFTQAFLLAGNPATENAYARKLRAISGGELRFESPGRRGAATPDLGVRVVDPETFISN</sequence>
<evidence type="ECO:0000313" key="4">
    <source>
        <dbReference type="Proteomes" id="UP000199305"/>
    </source>
</evidence>
<reference evidence="4" key="1">
    <citation type="submission" date="2016-10" db="EMBL/GenBank/DDBJ databases">
        <authorList>
            <person name="Varghese N."/>
            <person name="Submissions S."/>
        </authorList>
    </citation>
    <scope>NUCLEOTIDE SEQUENCE [LARGE SCALE GENOMIC DNA]</scope>
    <source>
        <strain evidence="4">CGMCC 1.10658</strain>
    </source>
</reference>
<feature type="signal peptide" evidence="2">
    <location>
        <begin position="1"/>
        <end position="23"/>
    </location>
</feature>
<keyword evidence="2" id="KW-0732">Signal</keyword>
<dbReference type="SMART" id="SM00028">
    <property type="entry name" value="TPR"/>
    <property type="match status" value="4"/>
</dbReference>
<dbReference type="Pfam" id="PF13432">
    <property type="entry name" value="TPR_16"/>
    <property type="match status" value="1"/>
</dbReference>
<dbReference type="OrthoDB" id="5801251at2"/>
<dbReference type="AlphaFoldDB" id="A0A1G8VQ86"/>
<gene>
    <name evidence="3" type="ORF">SAMN05216212_0681</name>
</gene>
<dbReference type="SUPFAM" id="SSF54001">
    <property type="entry name" value="Cysteine proteinases"/>
    <property type="match status" value="1"/>
</dbReference>
<dbReference type="RefSeq" id="WP_091508121.1">
    <property type="nucleotide sequence ID" value="NZ_FNFH01000001.1"/>
</dbReference>
<accession>A0A1G8VQ86</accession>
<name>A0A1G8VQ86_9GAMM</name>
<keyword evidence="4" id="KW-1185">Reference proteome</keyword>
<dbReference type="SUPFAM" id="SSF48452">
    <property type="entry name" value="TPR-like"/>
    <property type="match status" value="1"/>
</dbReference>
<dbReference type="InterPro" id="IPR038765">
    <property type="entry name" value="Papain-like_cys_pep_sf"/>
</dbReference>
<dbReference type="Pfam" id="PF14559">
    <property type="entry name" value="TPR_19"/>
    <property type="match status" value="1"/>
</dbReference>
<dbReference type="InterPro" id="IPR019734">
    <property type="entry name" value="TPR_rpt"/>
</dbReference>
<feature type="repeat" description="TPR" evidence="1">
    <location>
        <begin position="224"/>
        <end position="257"/>
    </location>
</feature>
<feature type="repeat" description="TPR" evidence="1">
    <location>
        <begin position="190"/>
        <end position="223"/>
    </location>
</feature>
<dbReference type="InterPro" id="IPR011990">
    <property type="entry name" value="TPR-like_helical_dom_sf"/>
</dbReference>
<evidence type="ECO:0000256" key="2">
    <source>
        <dbReference type="SAM" id="SignalP"/>
    </source>
</evidence>
<organism evidence="3 4">
    <name type="scientific">Microbulbifer yueqingensis</name>
    <dbReference type="NCBI Taxonomy" id="658219"/>
    <lineage>
        <taxon>Bacteria</taxon>
        <taxon>Pseudomonadati</taxon>
        <taxon>Pseudomonadota</taxon>
        <taxon>Gammaproteobacteria</taxon>
        <taxon>Cellvibrionales</taxon>
        <taxon>Microbulbiferaceae</taxon>
        <taxon>Microbulbifer</taxon>
    </lineage>
</organism>
<proteinExistence type="predicted"/>
<dbReference type="Proteomes" id="UP000199305">
    <property type="component" value="Unassembled WGS sequence"/>
</dbReference>
<evidence type="ECO:0000256" key="1">
    <source>
        <dbReference type="PROSITE-ProRule" id="PRU00339"/>
    </source>
</evidence>
<dbReference type="PROSITE" id="PS50005">
    <property type="entry name" value="TPR"/>
    <property type="match status" value="2"/>
</dbReference>
<dbReference type="PROSITE" id="PS51257">
    <property type="entry name" value="PROKAR_LIPOPROTEIN"/>
    <property type="match status" value="1"/>
</dbReference>
<dbReference type="Gene3D" id="1.25.40.10">
    <property type="entry name" value="Tetratricopeptide repeat domain"/>
    <property type="match status" value="2"/>
</dbReference>
<dbReference type="PANTHER" id="PTHR12558">
    <property type="entry name" value="CELL DIVISION CYCLE 16,23,27"/>
    <property type="match status" value="1"/>
</dbReference>
<dbReference type="PANTHER" id="PTHR12558:SF13">
    <property type="entry name" value="CELL DIVISION CYCLE PROTEIN 27 HOMOLOG"/>
    <property type="match status" value="1"/>
</dbReference>